<organism evidence="8 9">
    <name type="scientific">Natranaeroarchaeum sulfidigenes</name>
    <dbReference type="NCBI Taxonomy" id="2784880"/>
    <lineage>
        <taxon>Archaea</taxon>
        <taxon>Methanobacteriati</taxon>
        <taxon>Methanobacteriota</taxon>
        <taxon>Stenosarchaea group</taxon>
        <taxon>Halobacteria</taxon>
        <taxon>Halobacteriales</taxon>
        <taxon>Natronoarchaeaceae</taxon>
        <taxon>Natranaeroarchaeum</taxon>
    </lineage>
</organism>
<feature type="transmembrane region" description="Helical" evidence="6">
    <location>
        <begin position="327"/>
        <end position="346"/>
    </location>
</feature>
<dbReference type="CDD" id="cd00293">
    <property type="entry name" value="USP-like"/>
    <property type="match status" value="2"/>
</dbReference>
<feature type="transmembrane region" description="Helical" evidence="6">
    <location>
        <begin position="157"/>
        <end position="178"/>
    </location>
</feature>
<dbReference type="Proteomes" id="UP000663586">
    <property type="component" value="Chromosome"/>
</dbReference>
<gene>
    <name evidence="8" type="primary">potE5</name>
    <name evidence="8" type="ORF">AArcS_1493</name>
</gene>
<feature type="transmembrane region" description="Helical" evidence="6">
    <location>
        <begin position="12"/>
        <end position="31"/>
    </location>
</feature>
<evidence type="ECO:0000256" key="3">
    <source>
        <dbReference type="ARBA" id="ARBA00022692"/>
    </source>
</evidence>
<keyword evidence="2" id="KW-1003">Cell membrane</keyword>
<evidence type="ECO:0000313" key="9">
    <source>
        <dbReference type="Proteomes" id="UP000663586"/>
    </source>
</evidence>
<name>A0A897MX18_9EURY</name>
<dbReference type="KEGG" id="hara:AArcS_1493"/>
<evidence type="ECO:0000256" key="2">
    <source>
        <dbReference type="ARBA" id="ARBA00022475"/>
    </source>
</evidence>
<evidence type="ECO:0000313" key="8">
    <source>
        <dbReference type="EMBL" id="QSG02706.1"/>
    </source>
</evidence>
<reference evidence="8" key="1">
    <citation type="submission" date="2020-11" db="EMBL/GenBank/DDBJ databases">
        <title>Carbohydrate-dependent, anaerobic sulfur respiration: A novel catabolism in halophilic archaea.</title>
        <authorList>
            <person name="Sorokin D.Y."/>
            <person name="Messina E."/>
            <person name="Smedile F."/>
            <person name="La Cono V."/>
            <person name="Hallsworth J.E."/>
            <person name="Yakimov M.M."/>
        </authorList>
    </citation>
    <scope>NUCLEOTIDE SEQUENCE</scope>
    <source>
        <strain evidence="8">AArc-S</strain>
    </source>
</reference>
<feature type="domain" description="UspA" evidence="7">
    <location>
        <begin position="616"/>
        <end position="732"/>
    </location>
</feature>
<dbReference type="SUPFAM" id="SSF52402">
    <property type="entry name" value="Adenine nucleotide alpha hydrolases-like"/>
    <property type="match status" value="2"/>
</dbReference>
<dbReference type="GeneID" id="70684876"/>
<feature type="transmembrane region" description="Helical" evidence="6">
    <location>
        <begin position="232"/>
        <end position="257"/>
    </location>
</feature>
<keyword evidence="9" id="KW-1185">Reference proteome</keyword>
<evidence type="ECO:0000256" key="6">
    <source>
        <dbReference type="SAM" id="Phobius"/>
    </source>
</evidence>
<accession>A0A897MX18</accession>
<dbReference type="RefSeq" id="WP_238479848.1">
    <property type="nucleotide sequence ID" value="NZ_CP064786.1"/>
</dbReference>
<evidence type="ECO:0000256" key="4">
    <source>
        <dbReference type="ARBA" id="ARBA00022989"/>
    </source>
</evidence>
<evidence type="ECO:0000256" key="5">
    <source>
        <dbReference type="ARBA" id="ARBA00023136"/>
    </source>
</evidence>
<feature type="domain" description="UspA" evidence="7">
    <location>
        <begin position="471"/>
        <end position="608"/>
    </location>
</feature>
<protein>
    <submittedName>
        <fullName evidence="8">Amino acid transporter</fullName>
    </submittedName>
</protein>
<dbReference type="Pfam" id="PF13520">
    <property type="entry name" value="AA_permease_2"/>
    <property type="match status" value="1"/>
</dbReference>
<feature type="transmembrane region" description="Helical" evidence="6">
    <location>
        <begin position="385"/>
        <end position="406"/>
    </location>
</feature>
<evidence type="ECO:0000259" key="7">
    <source>
        <dbReference type="Pfam" id="PF00582"/>
    </source>
</evidence>
<feature type="transmembrane region" description="Helical" evidence="6">
    <location>
        <begin position="43"/>
        <end position="62"/>
    </location>
</feature>
<dbReference type="GO" id="GO:0005886">
    <property type="term" value="C:plasma membrane"/>
    <property type="evidence" value="ECO:0007669"/>
    <property type="project" value="UniProtKB-SubCell"/>
</dbReference>
<keyword evidence="4 6" id="KW-1133">Transmembrane helix</keyword>
<feature type="transmembrane region" description="Helical" evidence="6">
    <location>
        <begin position="74"/>
        <end position="92"/>
    </location>
</feature>
<dbReference type="GO" id="GO:0022857">
    <property type="term" value="F:transmembrane transporter activity"/>
    <property type="evidence" value="ECO:0007669"/>
    <property type="project" value="InterPro"/>
</dbReference>
<evidence type="ECO:0000256" key="1">
    <source>
        <dbReference type="ARBA" id="ARBA00004651"/>
    </source>
</evidence>
<dbReference type="Gene3D" id="1.20.1740.10">
    <property type="entry name" value="Amino acid/polyamine transporter I"/>
    <property type="match status" value="1"/>
</dbReference>
<dbReference type="PANTHER" id="PTHR42770">
    <property type="entry name" value="AMINO ACID TRANSPORTER-RELATED"/>
    <property type="match status" value="1"/>
</dbReference>
<feature type="transmembrane region" description="Helical" evidence="6">
    <location>
        <begin position="198"/>
        <end position="220"/>
    </location>
</feature>
<feature type="transmembrane region" description="Helical" evidence="6">
    <location>
        <begin position="412"/>
        <end position="430"/>
    </location>
</feature>
<comment type="subcellular location">
    <subcellularLocation>
        <location evidence="1">Cell membrane</location>
        <topology evidence="1">Multi-pass membrane protein</topology>
    </subcellularLocation>
</comment>
<keyword evidence="5 6" id="KW-0472">Membrane</keyword>
<sequence length="748" mass="78868">MPEDAFGADVGLLGALTIGVGTMIGAGIFVLPSVAAEAAGGQLVLVFALGGAIALLNALVVSELGSGIPASGGAYYWIDRTLGPLAGTIAGISDWIGLVAASSFYVLGFGTYFGYVVALPEVGLLVVTLSPEQFGAILATGVVILLHYLGARELGGVQTAVVGGLVAVLTLFVFAGLFSSGAQSPTETPTTPAEGSALLGATALIFVSYLGYAKVATVGAELRSPERTLPRAVIGSVVLVTALYVGVASVVSGVLPVEETTTDPAMITAADGLLGTTGVLIVAVTGLVATATSANLSILSTVRISFTMGRDRLVADWLNDLHSRFATPYRSLQVTGILLIAAVLFADLVTLALVAVGLHLVVYGLTTVSLFVLRITDPDEYDPPFTVPLYPVVPVAALALTAALFLALPLMVQLFSALVVFGAGLWYAIYGRRQVDREGILSEYLLGRAAELPDTAVAAARVARPEQAEYRVMVPLSNPNTAEQLVTVAAGIAAERNGTVVATHVIEVPDQLPLNRAPEYLRMSDPEPITDELVETARDTAAAFDVPVESRVVYSHKALEEVFNAARRWNVDAVVMGWWGREPAVGGRTEGSLDELAHNLPCDVFVLRDRDFDPARIVIPTAGTPNDDLCATIAGRFAETFDSEITLLHVVDGESARGGGERFLENWAERMELDDAERQVVVSKDLEDAIRTAADEHTLLLIGASERGLLSRLVRRSLIYDVIERVDSSVLLAETKQERSLLDRLLGG</sequence>
<dbReference type="Gene3D" id="3.40.50.12370">
    <property type="match status" value="1"/>
</dbReference>
<dbReference type="InterPro" id="IPR050367">
    <property type="entry name" value="APC_superfamily"/>
</dbReference>
<dbReference type="AlphaFoldDB" id="A0A897MX18"/>
<feature type="transmembrane region" description="Helical" evidence="6">
    <location>
        <begin position="104"/>
        <end position="127"/>
    </location>
</feature>
<dbReference type="InterPro" id="IPR002293">
    <property type="entry name" value="AA/rel_permease1"/>
</dbReference>
<dbReference type="EMBL" id="CP064786">
    <property type="protein sequence ID" value="QSG02706.1"/>
    <property type="molecule type" value="Genomic_DNA"/>
</dbReference>
<dbReference type="InterPro" id="IPR006016">
    <property type="entry name" value="UspA"/>
</dbReference>
<feature type="transmembrane region" description="Helical" evidence="6">
    <location>
        <begin position="133"/>
        <end position="150"/>
    </location>
</feature>
<keyword evidence="3 6" id="KW-0812">Transmembrane</keyword>
<feature type="transmembrane region" description="Helical" evidence="6">
    <location>
        <begin position="277"/>
        <end position="306"/>
    </location>
</feature>
<dbReference type="Pfam" id="PF00582">
    <property type="entry name" value="Usp"/>
    <property type="match status" value="2"/>
</dbReference>
<proteinExistence type="predicted"/>
<dbReference type="PANTHER" id="PTHR42770:SF11">
    <property type="entry name" value="INNER MEMBRANE TRANSPORT PROTEIN YBAT"/>
    <property type="match status" value="1"/>
</dbReference>